<dbReference type="EMBL" id="CACSIO010000005">
    <property type="protein sequence ID" value="CAA0098860.1"/>
    <property type="molecule type" value="Genomic_DNA"/>
</dbReference>
<protein>
    <submittedName>
        <fullName evidence="1">Uncharacterized protein</fullName>
    </submittedName>
</protein>
<evidence type="ECO:0000313" key="1">
    <source>
        <dbReference type="EMBL" id="CAA0098860.1"/>
    </source>
</evidence>
<proteinExistence type="predicted"/>
<sequence>MSEAIFSAYKERLAVEEPKPAEEKSLQSLSKTEHQLFQILLKNQTVLASIIGI</sequence>
<gene>
    <name evidence="1" type="ORF">OPDIPICF_04201</name>
</gene>
<dbReference type="AlphaFoldDB" id="A0A5S9P650"/>
<evidence type="ECO:0000313" key="2">
    <source>
        <dbReference type="Proteomes" id="UP000441399"/>
    </source>
</evidence>
<name>A0A5S9P650_9GAMM</name>
<reference evidence="1 2" key="1">
    <citation type="submission" date="2019-11" db="EMBL/GenBank/DDBJ databases">
        <authorList>
            <person name="Holert J."/>
        </authorList>
    </citation>
    <scope>NUCLEOTIDE SEQUENCE [LARGE SCALE GENOMIC DNA]</scope>
    <source>
        <strain evidence="1">SB11_3</strain>
    </source>
</reference>
<organism evidence="1 2">
    <name type="scientific">BD1-7 clade bacterium</name>
    <dbReference type="NCBI Taxonomy" id="2029982"/>
    <lineage>
        <taxon>Bacteria</taxon>
        <taxon>Pseudomonadati</taxon>
        <taxon>Pseudomonadota</taxon>
        <taxon>Gammaproteobacteria</taxon>
        <taxon>Cellvibrionales</taxon>
        <taxon>Spongiibacteraceae</taxon>
        <taxon>BD1-7 clade</taxon>
    </lineage>
</organism>
<keyword evidence="2" id="KW-1185">Reference proteome</keyword>
<accession>A0A5S9P650</accession>
<dbReference type="Proteomes" id="UP000441399">
    <property type="component" value="Unassembled WGS sequence"/>
</dbReference>